<protein>
    <submittedName>
        <fullName evidence="1">Uncharacterized protein</fullName>
    </submittedName>
</protein>
<dbReference type="Proteomes" id="UP001085076">
    <property type="component" value="Miscellaneous, Linkage group lg07"/>
</dbReference>
<sequence length="178" mass="19524">MVCMGKGQGNGDIHGDGEEGTKAECDNLCVPLLRLCSQWHGVLEGWWCFNRMIRFYGIEPNSQTLWLWLDGSSGASRVGRRPGRDWHEKMTVEPAPALGALLSAARSQSDSKLGEIVSNKLIDLWSPETYLMCYCPIFMLAKGNGMMLRGCDRSAFGAAGFAPLSPPPVEVSRKKSTV</sequence>
<evidence type="ECO:0000313" key="2">
    <source>
        <dbReference type="Proteomes" id="UP001085076"/>
    </source>
</evidence>
<keyword evidence="2" id="KW-1185">Reference proteome</keyword>
<dbReference type="AlphaFoldDB" id="A0A9D5C7P5"/>
<proteinExistence type="predicted"/>
<reference evidence="1" key="2">
    <citation type="journal article" date="2022" name="Hortic Res">
        <title>The genome of Dioscorea zingiberensis sheds light on the biosynthesis, origin and evolution of the medicinally important diosgenin saponins.</title>
        <authorList>
            <person name="Li Y."/>
            <person name="Tan C."/>
            <person name="Li Z."/>
            <person name="Guo J."/>
            <person name="Li S."/>
            <person name="Chen X."/>
            <person name="Wang C."/>
            <person name="Dai X."/>
            <person name="Yang H."/>
            <person name="Song W."/>
            <person name="Hou L."/>
            <person name="Xu J."/>
            <person name="Tong Z."/>
            <person name="Xu A."/>
            <person name="Yuan X."/>
            <person name="Wang W."/>
            <person name="Yang Q."/>
            <person name="Chen L."/>
            <person name="Sun Z."/>
            <person name="Wang K."/>
            <person name="Pan B."/>
            <person name="Chen J."/>
            <person name="Bao Y."/>
            <person name="Liu F."/>
            <person name="Qi X."/>
            <person name="Gang D.R."/>
            <person name="Wen J."/>
            <person name="Li J."/>
        </authorList>
    </citation>
    <scope>NUCLEOTIDE SEQUENCE</scope>
    <source>
        <strain evidence="1">Dzin_1.0</strain>
    </source>
</reference>
<name>A0A9D5C7P5_9LILI</name>
<gene>
    <name evidence="1" type="ORF">J5N97_025114</name>
</gene>
<dbReference type="EMBL" id="JAGGNH010000007">
    <property type="protein sequence ID" value="KAJ0968197.1"/>
    <property type="molecule type" value="Genomic_DNA"/>
</dbReference>
<comment type="caution">
    <text evidence="1">The sequence shown here is derived from an EMBL/GenBank/DDBJ whole genome shotgun (WGS) entry which is preliminary data.</text>
</comment>
<evidence type="ECO:0000313" key="1">
    <source>
        <dbReference type="EMBL" id="KAJ0968197.1"/>
    </source>
</evidence>
<organism evidence="1 2">
    <name type="scientific">Dioscorea zingiberensis</name>
    <dbReference type="NCBI Taxonomy" id="325984"/>
    <lineage>
        <taxon>Eukaryota</taxon>
        <taxon>Viridiplantae</taxon>
        <taxon>Streptophyta</taxon>
        <taxon>Embryophyta</taxon>
        <taxon>Tracheophyta</taxon>
        <taxon>Spermatophyta</taxon>
        <taxon>Magnoliopsida</taxon>
        <taxon>Liliopsida</taxon>
        <taxon>Dioscoreales</taxon>
        <taxon>Dioscoreaceae</taxon>
        <taxon>Dioscorea</taxon>
    </lineage>
</organism>
<reference evidence="1" key="1">
    <citation type="submission" date="2021-03" db="EMBL/GenBank/DDBJ databases">
        <authorList>
            <person name="Li Z."/>
            <person name="Yang C."/>
        </authorList>
    </citation>
    <scope>NUCLEOTIDE SEQUENCE</scope>
    <source>
        <strain evidence="1">Dzin_1.0</strain>
        <tissue evidence="1">Leaf</tissue>
    </source>
</reference>
<accession>A0A9D5C7P5</accession>